<dbReference type="Gene3D" id="3.40.1190.20">
    <property type="match status" value="1"/>
</dbReference>
<evidence type="ECO:0000256" key="7">
    <source>
        <dbReference type="ARBA" id="ARBA00047745"/>
    </source>
</evidence>
<keyword evidence="4 8" id="KW-0547">Nucleotide-binding</keyword>
<name>A0A0R2DLG5_9LACO</name>
<accession>A0A0R2DLG5</accession>
<dbReference type="GO" id="GO:0005524">
    <property type="term" value="F:ATP binding"/>
    <property type="evidence" value="ECO:0007669"/>
    <property type="project" value="UniProtKB-UniRule"/>
</dbReference>
<dbReference type="OrthoDB" id="9801219at2"/>
<sequence>MKVYTITVNPSLDYVVSLDLLHLGEVNRAQEAKLFAGGKGINVSQVLTQLDVDNCALGFIGGSTGQELLQQLNQKKIKSDFTTIIEKTRINVKVKANQETELNASGPKISMQEQHTFKTKLTQLTPDDIVVMSGSLAKGLPDDFYFQLIDLVNEQGSQFVLDTSGQSLLDCLAKKPLMVKPNHHELADIFNTTLTTQAEIIAHGQKLQKMGAQNVIVSMAGEGAYLITEDAVYYAKPLAGEVINSVGAGDSMVAGFVGTYSQTQDTVAAFKMGVACGSATAFTEDIATEPQINQQLKRVEIIEI</sequence>
<evidence type="ECO:0000256" key="8">
    <source>
        <dbReference type="PIRNR" id="PIRNR000535"/>
    </source>
</evidence>
<dbReference type="CDD" id="cd01164">
    <property type="entry name" value="FruK_PfkB_like"/>
    <property type="match status" value="1"/>
</dbReference>
<dbReference type="InterPro" id="IPR029056">
    <property type="entry name" value="Ribokinase-like"/>
</dbReference>
<evidence type="ECO:0000313" key="11">
    <source>
        <dbReference type="EMBL" id="KRN04921.1"/>
    </source>
</evidence>
<feature type="domain" description="Carbohydrate kinase PfkB" evidence="10">
    <location>
        <begin position="19"/>
        <end position="282"/>
    </location>
</feature>
<dbReference type="EC" id="2.7.1.144" evidence="8"/>
<dbReference type="STRING" id="1423744.FC86_GL000247"/>
<comment type="similarity">
    <text evidence="8">Belongs to the carbohydrate kinase PfkB family. LacC subfamily.</text>
</comment>
<dbReference type="NCBIfam" id="TIGR03828">
    <property type="entry name" value="pfkB"/>
    <property type="match status" value="1"/>
</dbReference>
<dbReference type="PROSITE" id="PS00584">
    <property type="entry name" value="PFKB_KINASES_2"/>
    <property type="match status" value="1"/>
</dbReference>
<dbReference type="PIRSF" id="PIRSF000535">
    <property type="entry name" value="1PFK/6PFK/LacC"/>
    <property type="match status" value="1"/>
</dbReference>
<gene>
    <name evidence="11" type="ORF">FC86_GL000247</name>
</gene>
<dbReference type="InterPro" id="IPR017583">
    <property type="entry name" value="Tagatose/fructose_Pkinase"/>
</dbReference>
<keyword evidence="12" id="KW-1185">Reference proteome</keyword>
<comment type="pathway">
    <text evidence="8">Carbohydrate metabolism; D-tagatose 6-phosphate degradation; D-glyceraldehyde 3-phosphate and glycerone phosphate from D-tagatose 6-phosphate: step 1/2.</text>
</comment>
<dbReference type="InterPro" id="IPR002173">
    <property type="entry name" value="Carboh/pur_kinase_PfkB_CS"/>
</dbReference>
<evidence type="ECO:0000259" key="10">
    <source>
        <dbReference type="Pfam" id="PF00294"/>
    </source>
</evidence>
<dbReference type="GO" id="GO:0008662">
    <property type="term" value="F:1-phosphofructokinase activity"/>
    <property type="evidence" value="ECO:0007669"/>
    <property type="project" value="UniProtKB-UniRule"/>
</dbReference>
<evidence type="ECO:0000256" key="9">
    <source>
        <dbReference type="RuleBase" id="RU369061"/>
    </source>
</evidence>
<evidence type="ECO:0000256" key="5">
    <source>
        <dbReference type="ARBA" id="ARBA00022777"/>
    </source>
</evidence>
<dbReference type="GO" id="GO:0005988">
    <property type="term" value="P:lactose metabolic process"/>
    <property type="evidence" value="ECO:0007669"/>
    <property type="project" value="UniProtKB-KW"/>
</dbReference>
<keyword evidence="5 9" id="KW-0418">Kinase</keyword>
<keyword evidence="3 8" id="KW-0423">Lactose metabolism</keyword>
<dbReference type="AlphaFoldDB" id="A0A0R2DLG5"/>
<dbReference type="UniPathway" id="UPA00704">
    <property type="reaction ID" value="UER00715"/>
</dbReference>
<comment type="caution">
    <text evidence="11">The sequence shown here is derived from an EMBL/GenBank/DDBJ whole genome shotgun (WGS) entry which is preliminary data.</text>
</comment>
<dbReference type="NCBIfam" id="TIGR03168">
    <property type="entry name" value="1-PFK"/>
    <property type="match status" value="1"/>
</dbReference>
<dbReference type="GO" id="GO:0044281">
    <property type="term" value="P:small molecule metabolic process"/>
    <property type="evidence" value="ECO:0007669"/>
    <property type="project" value="UniProtKB-ARBA"/>
</dbReference>
<dbReference type="GO" id="GO:0005829">
    <property type="term" value="C:cytosol"/>
    <property type="evidence" value="ECO:0007669"/>
    <property type="project" value="TreeGrafter"/>
</dbReference>
<dbReference type="GO" id="GO:0009024">
    <property type="term" value="F:tagatose-6-phosphate kinase activity"/>
    <property type="evidence" value="ECO:0007669"/>
    <property type="project" value="UniProtKB-EC"/>
</dbReference>
<comment type="similarity">
    <text evidence="1">Belongs to the carbohydrate kinase pfkB family.</text>
</comment>
<dbReference type="RefSeq" id="WP_056974012.1">
    <property type="nucleotide sequence ID" value="NZ_AYZL01000004.1"/>
</dbReference>
<evidence type="ECO:0000256" key="4">
    <source>
        <dbReference type="ARBA" id="ARBA00022741"/>
    </source>
</evidence>
<evidence type="ECO:0000256" key="2">
    <source>
        <dbReference type="ARBA" id="ARBA00022679"/>
    </source>
</evidence>
<dbReference type="InterPro" id="IPR022463">
    <property type="entry name" value="1-PFruKinase"/>
</dbReference>
<evidence type="ECO:0000313" key="12">
    <source>
        <dbReference type="Proteomes" id="UP000051378"/>
    </source>
</evidence>
<dbReference type="InterPro" id="IPR011611">
    <property type="entry name" value="PfkB_dom"/>
</dbReference>
<dbReference type="EMBL" id="AYZL01000004">
    <property type="protein sequence ID" value="KRN04921.1"/>
    <property type="molecule type" value="Genomic_DNA"/>
</dbReference>
<proteinExistence type="inferred from homology"/>
<evidence type="ECO:0000256" key="3">
    <source>
        <dbReference type="ARBA" id="ARBA00022736"/>
    </source>
</evidence>
<dbReference type="GO" id="GO:0016052">
    <property type="term" value="P:carbohydrate catabolic process"/>
    <property type="evidence" value="ECO:0007669"/>
    <property type="project" value="UniProtKB-ARBA"/>
</dbReference>
<dbReference type="PANTHER" id="PTHR46566">
    <property type="entry name" value="1-PHOSPHOFRUCTOKINASE-RELATED"/>
    <property type="match status" value="1"/>
</dbReference>
<dbReference type="PANTHER" id="PTHR46566:SF1">
    <property type="entry name" value="1-PHOSPHOFRUCTOKINASE"/>
    <property type="match status" value="1"/>
</dbReference>
<dbReference type="GO" id="GO:2001059">
    <property type="term" value="P:D-tagatose 6-phosphate catabolic process"/>
    <property type="evidence" value="ECO:0007669"/>
    <property type="project" value="UniProtKB-UniPathway"/>
</dbReference>
<keyword evidence="2 8" id="KW-0808">Transferase</keyword>
<comment type="catalytic activity">
    <reaction evidence="8">
        <text>D-tagatofuranose 6-phosphate + ATP = D-tagatofuranose 1,6-bisphosphate + ADP + H(+)</text>
        <dbReference type="Rhea" id="RHEA:12420"/>
        <dbReference type="ChEBI" id="CHEBI:15378"/>
        <dbReference type="ChEBI" id="CHEBI:30616"/>
        <dbReference type="ChEBI" id="CHEBI:58694"/>
        <dbReference type="ChEBI" id="CHEBI:58695"/>
        <dbReference type="ChEBI" id="CHEBI:456216"/>
        <dbReference type="EC" id="2.7.1.144"/>
    </reaction>
</comment>
<dbReference type="Pfam" id="PF00294">
    <property type="entry name" value="PfkB"/>
    <property type="match status" value="1"/>
</dbReference>
<dbReference type="FunFam" id="3.40.1190.20:FF:000001">
    <property type="entry name" value="Phosphofructokinase"/>
    <property type="match status" value="1"/>
</dbReference>
<keyword evidence="6 8" id="KW-0067">ATP-binding</keyword>
<dbReference type="Proteomes" id="UP000051378">
    <property type="component" value="Unassembled WGS sequence"/>
</dbReference>
<evidence type="ECO:0000256" key="6">
    <source>
        <dbReference type="ARBA" id="ARBA00022840"/>
    </source>
</evidence>
<comment type="catalytic activity">
    <reaction evidence="7 9">
        <text>beta-D-fructose 1-phosphate + ATP = beta-D-fructose 1,6-bisphosphate + ADP + H(+)</text>
        <dbReference type="Rhea" id="RHEA:14213"/>
        <dbReference type="ChEBI" id="CHEBI:15378"/>
        <dbReference type="ChEBI" id="CHEBI:30616"/>
        <dbReference type="ChEBI" id="CHEBI:32966"/>
        <dbReference type="ChEBI" id="CHEBI:138881"/>
        <dbReference type="ChEBI" id="CHEBI:456216"/>
        <dbReference type="EC" id="2.7.1.56"/>
    </reaction>
</comment>
<dbReference type="PATRIC" id="fig|1423744.4.peg.253"/>
<comment type="function">
    <text evidence="9">Catalyzes the ATP-dependent phosphorylation of fructose-l-phosphate to fructose-l,6-bisphosphate.</text>
</comment>
<dbReference type="SUPFAM" id="SSF53613">
    <property type="entry name" value="Ribokinase-like"/>
    <property type="match status" value="1"/>
</dbReference>
<organism evidence="11 12">
    <name type="scientific">Holzapfeliella floricola DSM 23037 = JCM 16512</name>
    <dbReference type="NCBI Taxonomy" id="1423744"/>
    <lineage>
        <taxon>Bacteria</taxon>
        <taxon>Bacillati</taxon>
        <taxon>Bacillota</taxon>
        <taxon>Bacilli</taxon>
        <taxon>Lactobacillales</taxon>
        <taxon>Lactobacillaceae</taxon>
        <taxon>Holzapfeliella</taxon>
    </lineage>
</organism>
<reference evidence="11 12" key="1">
    <citation type="journal article" date="2015" name="Genome Announc.">
        <title>Expanding the biotechnology potential of lactobacilli through comparative genomics of 213 strains and associated genera.</title>
        <authorList>
            <person name="Sun Z."/>
            <person name="Harris H.M."/>
            <person name="McCann A."/>
            <person name="Guo C."/>
            <person name="Argimon S."/>
            <person name="Zhang W."/>
            <person name="Yang X."/>
            <person name="Jeffery I.B."/>
            <person name="Cooney J.C."/>
            <person name="Kagawa T.F."/>
            <person name="Liu W."/>
            <person name="Song Y."/>
            <person name="Salvetti E."/>
            <person name="Wrobel A."/>
            <person name="Rasinkangas P."/>
            <person name="Parkhill J."/>
            <person name="Rea M.C."/>
            <person name="O'Sullivan O."/>
            <person name="Ritari J."/>
            <person name="Douillard F.P."/>
            <person name="Paul Ross R."/>
            <person name="Yang R."/>
            <person name="Briner A.E."/>
            <person name="Felis G.E."/>
            <person name="de Vos W.M."/>
            <person name="Barrangou R."/>
            <person name="Klaenhammer T.R."/>
            <person name="Caufield P.W."/>
            <person name="Cui Y."/>
            <person name="Zhang H."/>
            <person name="O'Toole P.W."/>
        </authorList>
    </citation>
    <scope>NUCLEOTIDE SEQUENCE [LARGE SCALE GENOMIC DNA]</scope>
    <source>
        <strain evidence="11 12">DSM 23037</strain>
    </source>
</reference>
<evidence type="ECO:0000256" key="1">
    <source>
        <dbReference type="ARBA" id="ARBA00005380"/>
    </source>
</evidence>
<protein>
    <recommendedName>
        <fullName evidence="8">Tagatose-6-phosphate kinase</fullName>
        <ecNumber evidence="8">2.7.1.144</ecNumber>
    </recommendedName>
</protein>